<accession>A0A0W8F079</accession>
<protein>
    <submittedName>
        <fullName evidence="1">Uncharacterized protein</fullName>
    </submittedName>
</protein>
<proteinExistence type="predicted"/>
<sequence>MVQNIRAGNLLNREDSIEEVPVGIILVSYREFPEYSGNHLYIHITTCNVR</sequence>
<reference evidence="1" key="1">
    <citation type="journal article" date="2015" name="Proc. Natl. Acad. Sci. U.S.A.">
        <title>Networks of energetic and metabolic interactions define dynamics in microbial communities.</title>
        <authorList>
            <person name="Embree M."/>
            <person name="Liu J.K."/>
            <person name="Al-Bassam M.M."/>
            <person name="Zengler K."/>
        </authorList>
    </citation>
    <scope>NUCLEOTIDE SEQUENCE</scope>
</reference>
<comment type="caution">
    <text evidence="1">The sequence shown here is derived from an EMBL/GenBank/DDBJ whole genome shotgun (WGS) entry which is preliminary data.</text>
</comment>
<evidence type="ECO:0000313" key="1">
    <source>
        <dbReference type="EMBL" id="KUG14272.1"/>
    </source>
</evidence>
<name>A0A0W8F079_9ZZZZ</name>
<dbReference type="EMBL" id="LNQE01001679">
    <property type="protein sequence ID" value="KUG14272.1"/>
    <property type="molecule type" value="Genomic_DNA"/>
</dbReference>
<dbReference type="AlphaFoldDB" id="A0A0W8F079"/>
<organism evidence="1">
    <name type="scientific">hydrocarbon metagenome</name>
    <dbReference type="NCBI Taxonomy" id="938273"/>
    <lineage>
        <taxon>unclassified sequences</taxon>
        <taxon>metagenomes</taxon>
        <taxon>ecological metagenomes</taxon>
    </lineage>
</organism>
<gene>
    <name evidence="1" type="ORF">ASZ90_016086</name>
</gene>